<gene>
    <name evidence="1" type="ORF">IV38_GL001225</name>
    <name evidence="2" type="ORF">IV40_GL000628</name>
</gene>
<dbReference type="Proteomes" id="UP000051645">
    <property type="component" value="Unassembled WGS sequence"/>
</dbReference>
<dbReference type="STRING" id="81857.IV38_GL001225"/>
<dbReference type="PATRIC" id="fig|81857.3.peg.1231"/>
<keyword evidence="3" id="KW-1185">Reference proteome</keyword>
<comment type="caution">
    <text evidence="1">The sequence shown here is derived from an EMBL/GenBank/DDBJ whole genome shotgun (WGS) entry which is preliminary data.</text>
</comment>
<dbReference type="AlphaFoldDB" id="A0A0R2FK68"/>
<protein>
    <submittedName>
        <fullName evidence="1">Uncharacterized protein</fullName>
    </submittedName>
</protein>
<proteinExistence type="predicted"/>
<dbReference type="EMBL" id="JQAZ01000002">
    <property type="protein sequence ID" value="KRN32579.1"/>
    <property type="molecule type" value="Genomic_DNA"/>
</dbReference>
<evidence type="ECO:0000313" key="1">
    <source>
        <dbReference type="EMBL" id="KRN29011.1"/>
    </source>
</evidence>
<name>A0A0R2FK68_9LACO</name>
<accession>A0A0R2FK68</accession>
<dbReference type="EMBL" id="JQAT01000002">
    <property type="protein sequence ID" value="KRN29011.1"/>
    <property type="molecule type" value="Genomic_DNA"/>
</dbReference>
<evidence type="ECO:0000313" key="4">
    <source>
        <dbReference type="Proteomes" id="UP000051751"/>
    </source>
</evidence>
<reference evidence="3 4" key="1">
    <citation type="journal article" date="2015" name="Genome Announc.">
        <title>Expanding the biotechnology potential of lactobacilli through comparative genomics of 213 strains and associated genera.</title>
        <authorList>
            <person name="Sun Z."/>
            <person name="Harris H.M."/>
            <person name="McCann A."/>
            <person name="Guo C."/>
            <person name="Argimon S."/>
            <person name="Zhang W."/>
            <person name="Yang X."/>
            <person name="Jeffery I.B."/>
            <person name="Cooney J.C."/>
            <person name="Kagawa T.F."/>
            <person name="Liu W."/>
            <person name="Song Y."/>
            <person name="Salvetti E."/>
            <person name="Wrobel A."/>
            <person name="Rasinkangas P."/>
            <person name="Parkhill J."/>
            <person name="Rea M.C."/>
            <person name="O'Sullivan O."/>
            <person name="Ritari J."/>
            <person name="Douillard F.P."/>
            <person name="Paul Ross R."/>
            <person name="Yang R."/>
            <person name="Briner A.E."/>
            <person name="Felis G.E."/>
            <person name="de Vos W.M."/>
            <person name="Barrangou R."/>
            <person name="Klaenhammer T.R."/>
            <person name="Caufield P.W."/>
            <person name="Cui Y."/>
            <person name="Zhang H."/>
            <person name="O'Toole P.W."/>
        </authorList>
    </citation>
    <scope>NUCLEOTIDE SEQUENCE [LARGE SCALE GENOMIC DNA]</scope>
    <source>
        <strain evidence="1 4">ATCC BAA-66</strain>
        <strain evidence="2 3">DSM 13344</strain>
    </source>
</reference>
<evidence type="ECO:0000313" key="2">
    <source>
        <dbReference type="EMBL" id="KRN32579.1"/>
    </source>
</evidence>
<evidence type="ECO:0000313" key="3">
    <source>
        <dbReference type="Proteomes" id="UP000051645"/>
    </source>
</evidence>
<sequence length="53" mass="6294">MRDKSRVCAWKLKRFAASLNLDVQRIEFNRNKQTFGMRLKGLKRISFQAFFAA</sequence>
<organism evidence="1 4">
    <name type="scientific">Lactobacillus selangorensis</name>
    <dbReference type="NCBI Taxonomy" id="81857"/>
    <lineage>
        <taxon>Bacteria</taxon>
        <taxon>Bacillati</taxon>
        <taxon>Bacillota</taxon>
        <taxon>Bacilli</taxon>
        <taxon>Lactobacillales</taxon>
        <taxon>Lactobacillaceae</taxon>
        <taxon>Lactobacillus</taxon>
    </lineage>
</organism>
<dbReference type="Proteomes" id="UP000051751">
    <property type="component" value="Unassembled WGS sequence"/>
</dbReference>